<dbReference type="Pfam" id="PF01266">
    <property type="entry name" value="DAO"/>
    <property type="match status" value="1"/>
</dbReference>
<feature type="domain" description="FAD dependent oxidoreductase" evidence="7">
    <location>
        <begin position="14"/>
        <end position="364"/>
    </location>
</feature>
<dbReference type="SUPFAM" id="SSF54373">
    <property type="entry name" value="FAD-linked reductases, C-terminal domain"/>
    <property type="match status" value="1"/>
</dbReference>
<dbReference type="InterPro" id="IPR038299">
    <property type="entry name" value="DAO_C_sf"/>
</dbReference>
<comment type="cofactor">
    <cofactor evidence="1">
        <name>FAD</name>
        <dbReference type="ChEBI" id="CHEBI:57692"/>
    </cofactor>
</comment>
<dbReference type="InterPro" id="IPR036188">
    <property type="entry name" value="FAD/NAD-bd_sf"/>
</dbReference>
<comment type="similarity">
    <text evidence="2">Belongs to the FAD-dependent glycerol-3-phosphate dehydrogenase family.</text>
</comment>
<accession>A0ABN6MCU9</accession>
<keyword evidence="3" id="KW-0285">Flavoprotein</keyword>
<dbReference type="RefSeq" id="WP_284152635.1">
    <property type="nucleotide sequence ID" value="NZ_AP025516.1"/>
</dbReference>
<keyword evidence="4" id="KW-0319">Glycerol metabolism</keyword>
<dbReference type="SUPFAM" id="SSF51905">
    <property type="entry name" value="FAD/NAD(P)-binding domain"/>
    <property type="match status" value="1"/>
</dbReference>
<dbReference type="Gene3D" id="1.10.8.870">
    <property type="entry name" value="Alpha-glycerophosphate oxidase, cap domain"/>
    <property type="match status" value="1"/>
</dbReference>
<dbReference type="PROSITE" id="PS51257">
    <property type="entry name" value="PROKAR_LIPOPROTEIN"/>
    <property type="match status" value="1"/>
</dbReference>
<dbReference type="Pfam" id="PF16901">
    <property type="entry name" value="DAO_C"/>
    <property type="match status" value="1"/>
</dbReference>
<proteinExistence type="inferred from homology"/>
<evidence type="ECO:0000259" key="8">
    <source>
        <dbReference type="Pfam" id="PF16901"/>
    </source>
</evidence>
<gene>
    <name evidence="9" type="primary">glpA</name>
    <name evidence="9" type="ORF">DPPLL_36920</name>
</gene>
<name>A0ABN6MCU9_9BACT</name>
<evidence type="ECO:0000256" key="6">
    <source>
        <dbReference type="ARBA" id="ARBA00023002"/>
    </source>
</evidence>
<organism evidence="9 10">
    <name type="scientific">Desulfofustis limnaeus</name>
    <dbReference type="NCBI Taxonomy" id="2740163"/>
    <lineage>
        <taxon>Bacteria</taxon>
        <taxon>Pseudomonadati</taxon>
        <taxon>Thermodesulfobacteriota</taxon>
        <taxon>Desulfobulbia</taxon>
        <taxon>Desulfobulbales</taxon>
        <taxon>Desulfocapsaceae</taxon>
        <taxon>Desulfofustis</taxon>
    </lineage>
</organism>
<dbReference type="EMBL" id="AP025516">
    <property type="protein sequence ID" value="BDD89327.1"/>
    <property type="molecule type" value="Genomic_DNA"/>
</dbReference>
<keyword evidence="6" id="KW-0560">Oxidoreductase</keyword>
<keyword evidence="10" id="KW-1185">Reference proteome</keyword>
<dbReference type="Gene3D" id="3.50.50.60">
    <property type="entry name" value="FAD/NAD(P)-binding domain"/>
    <property type="match status" value="1"/>
</dbReference>
<dbReference type="PRINTS" id="PR01001">
    <property type="entry name" value="FADG3PDH"/>
</dbReference>
<evidence type="ECO:0000259" key="7">
    <source>
        <dbReference type="Pfam" id="PF01266"/>
    </source>
</evidence>
<evidence type="ECO:0000256" key="1">
    <source>
        <dbReference type="ARBA" id="ARBA00001974"/>
    </source>
</evidence>
<dbReference type="Gene3D" id="3.30.9.10">
    <property type="entry name" value="D-Amino Acid Oxidase, subunit A, domain 2"/>
    <property type="match status" value="1"/>
</dbReference>
<dbReference type="PANTHER" id="PTHR11985">
    <property type="entry name" value="GLYCEROL-3-PHOSPHATE DEHYDROGENASE"/>
    <property type="match status" value="1"/>
</dbReference>
<dbReference type="PANTHER" id="PTHR11985:SF35">
    <property type="entry name" value="ANAEROBIC GLYCEROL-3-PHOSPHATE DEHYDROGENASE SUBUNIT A"/>
    <property type="match status" value="1"/>
</dbReference>
<evidence type="ECO:0000256" key="3">
    <source>
        <dbReference type="ARBA" id="ARBA00022630"/>
    </source>
</evidence>
<evidence type="ECO:0000313" key="10">
    <source>
        <dbReference type="Proteomes" id="UP000830055"/>
    </source>
</evidence>
<evidence type="ECO:0000256" key="4">
    <source>
        <dbReference type="ARBA" id="ARBA00022798"/>
    </source>
</evidence>
<keyword evidence="5" id="KW-0274">FAD</keyword>
<protein>
    <submittedName>
        <fullName evidence="9">Glycerol-3-phosphate dehydrogenase</fullName>
    </submittedName>
</protein>
<evidence type="ECO:0000256" key="2">
    <source>
        <dbReference type="ARBA" id="ARBA00007330"/>
    </source>
</evidence>
<evidence type="ECO:0000256" key="5">
    <source>
        <dbReference type="ARBA" id="ARBA00022827"/>
    </source>
</evidence>
<evidence type="ECO:0000313" key="9">
    <source>
        <dbReference type="EMBL" id="BDD89327.1"/>
    </source>
</evidence>
<dbReference type="InterPro" id="IPR031656">
    <property type="entry name" value="DAO_C"/>
</dbReference>
<sequence>MKRDCLALQTTVFDAVIIGGGITGACVAYDAALRGLRVALVEKGDFGMSTSSASSKLLHGGIRYLQKLQLCKVRESARERTFFQVIAPHATTTVPFLIPTISGSLMKGKAALIAGMTMYRLLCSGLNSLIRDQGKRIPAGRFFSRQQVLGLVPALQTIDGLDGAHTLFEVHMNNSERVTLAFLKTAAANRAVIANHVRMLSFVQEENRIAGIVCRDELNGGEFTIHAHLVINAAGPFLPSINTLLPRARLHKDTTGFSKGVHLVTRQIEGTYALALSSGKKTEGLVTRGGRHIFIIPWRGRSLIGTTNVPFNGSLDEVRVTRRDVTDFLQDINAILPGVSLSEADVHYAFAGLYPLISDEIKTDTYQGTGEYQVVDHAEQGHMEGILSVLGAKYTTARAIAEQAVDVALKKLHRNPVRCQTAYRPLVEGVGGKMASFIQTKQRQYGHLLPPAAIAHLIASYGSEIDRVMEFLQRVPGYLEPLTDNRETLTGEVAWAVAQEMAGTLEDVVFARTGLGTIGHPGEAVLQKVFAVMATLLKWPDRRYATERERVEQRYRFLDEQP</sequence>
<dbReference type="InterPro" id="IPR006076">
    <property type="entry name" value="FAD-dep_OxRdtase"/>
</dbReference>
<dbReference type="InterPro" id="IPR000447">
    <property type="entry name" value="G3P_DH_FAD-dep"/>
</dbReference>
<dbReference type="Proteomes" id="UP000830055">
    <property type="component" value="Chromosome"/>
</dbReference>
<feature type="domain" description="Alpha-glycerophosphate oxidase C-terminal" evidence="8">
    <location>
        <begin position="419"/>
        <end position="543"/>
    </location>
</feature>
<reference evidence="9 10" key="1">
    <citation type="submission" date="2022-01" db="EMBL/GenBank/DDBJ databases">
        <title>Desulfofustis limnae sp. nov., a novel mesophilic sulfate-reducing bacterium isolated from marsh soil.</title>
        <authorList>
            <person name="Watanabe M."/>
            <person name="Takahashi A."/>
            <person name="Kojima H."/>
            <person name="Fukui M."/>
        </authorList>
    </citation>
    <scope>NUCLEOTIDE SEQUENCE [LARGE SCALE GENOMIC DNA]</scope>
    <source>
        <strain evidence="9 10">PPLL</strain>
    </source>
</reference>